<keyword evidence="3" id="KW-1185">Reference proteome</keyword>
<proteinExistence type="predicted"/>
<name>A0ABT2LUZ7_9HYPH</name>
<reference evidence="2 3" key="1">
    <citation type="submission" date="2022-09" db="EMBL/GenBank/DDBJ databases">
        <title>Chelativorans salina sp. nov., a novel slightly halophilic bacterium isolated from a saline lake sediment enrichment.</title>
        <authorList>
            <person name="Gao L."/>
            <person name="Fang B.-Z."/>
            <person name="Li W.-J."/>
        </authorList>
    </citation>
    <scope>NUCLEOTIDE SEQUENCE [LARGE SCALE GENOMIC DNA]</scope>
    <source>
        <strain evidence="2 3">EGI FJ00035</strain>
    </source>
</reference>
<gene>
    <name evidence="2" type="ORF">N5A92_25335</name>
</gene>
<comment type="caution">
    <text evidence="2">The sequence shown here is derived from an EMBL/GenBank/DDBJ whole genome shotgun (WGS) entry which is preliminary data.</text>
</comment>
<sequence>MTRVALLDRLKQLQHMPNFQGRDITTISALLSNEALADHVRVCEDAVSAPPNGGSVGDDSRALLGRA</sequence>
<evidence type="ECO:0000256" key="1">
    <source>
        <dbReference type="SAM" id="MobiDB-lite"/>
    </source>
</evidence>
<evidence type="ECO:0000313" key="3">
    <source>
        <dbReference type="Proteomes" id="UP001320831"/>
    </source>
</evidence>
<feature type="region of interest" description="Disordered" evidence="1">
    <location>
        <begin position="47"/>
        <end position="67"/>
    </location>
</feature>
<dbReference type="RefSeq" id="WP_260907250.1">
    <property type="nucleotide sequence ID" value="NZ_JAOCZP010000013.1"/>
</dbReference>
<accession>A0ABT2LUZ7</accession>
<dbReference type="EMBL" id="JAOCZP010000013">
    <property type="protein sequence ID" value="MCT7378339.1"/>
    <property type="molecule type" value="Genomic_DNA"/>
</dbReference>
<evidence type="ECO:0000313" key="2">
    <source>
        <dbReference type="EMBL" id="MCT7378339.1"/>
    </source>
</evidence>
<dbReference type="Proteomes" id="UP001320831">
    <property type="component" value="Unassembled WGS sequence"/>
</dbReference>
<protein>
    <submittedName>
        <fullName evidence="2">Uncharacterized protein</fullName>
    </submittedName>
</protein>
<organism evidence="2 3">
    <name type="scientific">Chelativorans salis</name>
    <dbReference type="NCBI Taxonomy" id="2978478"/>
    <lineage>
        <taxon>Bacteria</taxon>
        <taxon>Pseudomonadati</taxon>
        <taxon>Pseudomonadota</taxon>
        <taxon>Alphaproteobacteria</taxon>
        <taxon>Hyphomicrobiales</taxon>
        <taxon>Phyllobacteriaceae</taxon>
        <taxon>Chelativorans</taxon>
    </lineage>
</organism>